<dbReference type="EMBL" id="BGZK01001718">
    <property type="protein sequence ID" value="GBP85132.1"/>
    <property type="molecule type" value="Genomic_DNA"/>
</dbReference>
<dbReference type="OrthoDB" id="10057959at2759"/>
<sequence>MLVMRFVVERQIRGSAVGCMLHVNPARLWWGVTYPTHYSNDRFVLNFCCNGLSRRIAGAKELREWIVAEHNLRSETEQEISDRKQGVSELALDFNDSDDDIPLSVLRNRRCSSVQVPYYESKDGQKWLKKPPRTNLRTRSENIIFERPGVKGIAKVVALGTTVVSSSQAAVGRMETEGLPSASEVKRSWGGTPRQCGESNLTQHSIRYKLQQQKAYSGFVGTERVGSTIRRGTLYWLVRKFRSISLSFLFRVLYLRGPYIRAIHKLRHTLRREAVGEGDWGRSTECDDARQGAGQKLCDVKSEIRKRKKHFFLEDVPTVTRITDDNVDGVAVKMAAGLCVDMRVSEPGSTEVK</sequence>
<proteinExistence type="predicted"/>
<protein>
    <submittedName>
        <fullName evidence="1">Uncharacterized protein</fullName>
    </submittedName>
</protein>
<gene>
    <name evidence="1" type="ORF">EVAR_90745_1</name>
</gene>
<name>A0A4C1ZCP1_EUMVA</name>
<accession>A0A4C1ZCP1</accession>
<reference evidence="1 2" key="1">
    <citation type="journal article" date="2019" name="Commun. Biol.">
        <title>The bagworm genome reveals a unique fibroin gene that provides high tensile strength.</title>
        <authorList>
            <person name="Kono N."/>
            <person name="Nakamura H."/>
            <person name="Ohtoshi R."/>
            <person name="Tomita M."/>
            <person name="Numata K."/>
            <person name="Arakawa K."/>
        </authorList>
    </citation>
    <scope>NUCLEOTIDE SEQUENCE [LARGE SCALE GENOMIC DNA]</scope>
</reference>
<dbReference type="Proteomes" id="UP000299102">
    <property type="component" value="Unassembled WGS sequence"/>
</dbReference>
<comment type="caution">
    <text evidence="1">The sequence shown here is derived from an EMBL/GenBank/DDBJ whole genome shotgun (WGS) entry which is preliminary data.</text>
</comment>
<evidence type="ECO:0000313" key="2">
    <source>
        <dbReference type="Proteomes" id="UP000299102"/>
    </source>
</evidence>
<evidence type="ECO:0000313" key="1">
    <source>
        <dbReference type="EMBL" id="GBP85132.1"/>
    </source>
</evidence>
<dbReference type="AlphaFoldDB" id="A0A4C1ZCP1"/>
<keyword evidence="2" id="KW-1185">Reference proteome</keyword>
<organism evidence="1 2">
    <name type="scientific">Eumeta variegata</name>
    <name type="common">Bagworm moth</name>
    <name type="synonym">Eumeta japonica</name>
    <dbReference type="NCBI Taxonomy" id="151549"/>
    <lineage>
        <taxon>Eukaryota</taxon>
        <taxon>Metazoa</taxon>
        <taxon>Ecdysozoa</taxon>
        <taxon>Arthropoda</taxon>
        <taxon>Hexapoda</taxon>
        <taxon>Insecta</taxon>
        <taxon>Pterygota</taxon>
        <taxon>Neoptera</taxon>
        <taxon>Endopterygota</taxon>
        <taxon>Lepidoptera</taxon>
        <taxon>Glossata</taxon>
        <taxon>Ditrysia</taxon>
        <taxon>Tineoidea</taxon>
        <taxon>Psychidae</taxon>
        <taxon>Oiketicinae</taxon>
        <taxon>Eumeta</taxon>
    </lineage>
</organism>